<dbReference type="EMBL" id="LYKI01000020">
    <property type="protein sequence ID" value="OIG72679.1"/>
    <property type="molecule type" value="Genomic_DNA"/>
</dbReference>
<reference evidence="7 10" key="2">
    <citation type="submission" date="2017-04" db="EMBL/GenBank/DDBJ databases">
        <title>Comparison of Acinetobacter baumannii whole genome sequences from two major hospitals in Kuwait.</title>
        <authorList>
            <person name="Nasser K."/>
            <person name="Habibi N."/>
            <person name="Khan M.W."/>
            <person name="Purohit P."/>
            <person name="Al-Obaid I."/>
            <person name="Dhar R."/>
            <person name="Al-Fouzan W."/>
            <person name="Mustafa A.S."/>
        </authorList>
    </citation>
    <scope>NUCLEOTIDE SEQUENCE [LARGE SCALE GENOMIC DNA]</scope>
    <source>
        <strain evidence="7 10">KUFAR57</strain>
    </source>
</reference>
<dbReference type="PATRIC" id="fig|470.1288.peg.1889"/>
<dbReference type="Proteomes" id="UP000516419">
    <property type="component" value="Chromosome"/>
</dbReference>
<dbReference type="EMBL" id="VMAF01000012">
    <property type="protein sequence ID" value="MDR8431504.1"/>
    <property type="molecule type" value="Genomic_DNA"/>
</dbReference>
<reference evidence="8 13" key="7">
    <citation type="submission" date="2020-09" db="EMBL/GenBank/DDBJ databases">
        <title>Carbapenem-Resistant Acinetobacter baumannii devoid of typical resistance factors.</title>
        <authorList>
            <person name="Hoffmann M."/>
            <person name="Luo Y."/>
            <person name="Strain E."/>
            <person name="Rand H."/>
            <person name="Javkar K.G."/>
        </authorList>
    </citation>
    <scope>NUCLEOTIDE SEQUENCE [LARGE SCALE GENOMIC DNA]</scope>
    <source>
        <strain evidence="8 13">CFSAN093705</strain>
    </source>
</reference>
<dbReference type="Proteomes" id="UP000237823">
    <property type="component" value="Unassembled WGS sequence"/>
</dbReference>
<dbReference type="EMBL" id="VMBB01000082">
    <property type="protein sequence ID" value="MDR8262774.1"/>
    <property type="molecule type" value="Genomic_DNA"/>
</dbReference>
<evidence type="ECO:0008006" key="14">
    <source>
        <dbReference type="Google" id="ProtNLM"/>
    </source>
</evidence>
<evidence type="ECO:0000313" key="4">
    <source>
        <dbReference type="EMBL" id="MVM94193.1"/>
    </source>
</evidence>
<proteinExistence type="predicted"/>
<dbReference type="EMBL" id="CP061525">
    <property type="protein sequence ID" value="QNV20858.1"/>
    <property type="molecule type" value="Genomic_DNA"/>
</dbReference>
<reference evidence="4 12" key="5">
    <citation type="submission" date="2019-11" db="EMBL/GenBank/DDBJ databases">
        <title>Multidrug-resistant Acinetobacter baumannii moving toward extensively drug-resistant over fifteen years in South of Brazil.</title>
        <authorList>
            <person name="Fedrigo N.H."/>
            <person name="Cerdeira L."/>
            <person name="Fuga B."/>
            <person name="Marini P.V.B."/>
            <person name="Shinohara D.R."/>
            <person name="Carrara-Marroni F.E."/>
            <person name="Lincopan N."/>
            <person name="Tognim M.C.B."/>
        </authorList>
    </citation>
    <scope>NUCLEOTIDE SEQUENCE [LARGE SCALE GENOMIC DNA]</scope>
    <source>
        <strain evidence="4 12">Ac576</strain>
    </source>
</reference>
<evidence type="ECO:0000313" key="9">
    <source>
        <dbReference type="Proteomes" id="UP000179937"/>
    </source>
</evidence>
<protein>
    <recommendedName>
        <fullName evidence="14">Transcriptional regulator</fullName>
    </recommendedName>
</protein>
<dbReference type="Gene3D" id="1.10.260.40">
    <property type="entry name" value="lambda repressor-like DNA-binding domains"/>
    <property type="match status" value="1"/>
</dbReference>
<dbReference type="Proteomes" id="UP000634608">
    <property type="component" value="Unassembled WGS sequence"/>
</dbReference>
<evidence type="ECO:0000313" key="5">
    <source>
        <dbReference type="EMBL" id="OIG72679.1"/>
    </source>
</evidence>
<dbReference type="Proteomes" id="UP000239276">
    <property type="component" value="Unassembled WGS sequence"/>
</dbReference>
<dbReference type="OMA" id="LWNANGI"/>
<accession>A0A059ZK74</accession>
<evidence type="ECO:0000313" key="1">
    <source>
        <dbReference type="EMBL" id="MBD0220888.1"/>
    </source>
</evidence>
<dbReference type="InterPro" id="IPR010982">
    <property type="entry name" value="Lambda_DNA-bd_dom_sf"/>
</dbReference>
<dbReference type="Proteomes" id="UP000179937">
    <property type="component" value="Unassembled WGS sequence"/>
</dbReference>
<sequence length="62" mass="6995">MKISDLMTYHGCKNRKELSEKTGYSTVTLWKWENNGIPARTQAVLQVKTKGKLKADLQALTA</sequence>
<dbReference type="EMBL" id="WPIP01000539">
    <property type="protein sequence ID" value="MVM94193.1"/>
    <property type="molecule type" value="Genomic_DNA"/>
</dbReference>
<reference evidence="6 11" key="3">
    <citation type="journal article" date="2018" name="J. Antimicrob. Chemother.">
        <title>Phylogenomics of colistin-susceptible and resistant XDR Acinetobacter baumannii.</title>
        <authorList>
            <person name="Mustapha M."/>
            <person name="Li B."/>
            <person name="Pacey M.P."/>
            <person name="Mettus R.T."/>
            <person name="McElheny C.L."/>
            <person name="Ernst R.K."/>
            <person name="Cooper V.S."/>
            <person name="Doi Y."/>
        </authorList>
    </citation>
    <scope>NUCLEOTIDE SEQUENCE [LARGE SCALE GENOMIC DNA]</scope>
    <source>
        <strain evidence="6 11">R20</strain>
    </source>
</reference>
<reference evidence="1" key="6">
    <citation type="submission" date="2020-08" db="EMBL/GenBank/DDBJ databases">
        <title>Diversity of carbapenem-resistant Acinetobacter baumannii and bacteriophage-mediated spread of the Oxa23 carbapenemase.</title>
        <authorList>
            <person name="Abouelfetouh A."/>
            <person name="Mattock J."/>
            <person name="Turner D."/>
            <person name="Li E."/>
            <person name="Evans B.A."/>
        </authorList>
    </citation>
    <scope>NUCLEOTIDE SEQUENCE</scope>
    <source>
        <strain evidence="1">A86</strain>
    </source>
</reference>
<evidence type="ECO:0000313" key="11">
    <source>
        <dbReference type="Proteomes" id="UP000239276"/>
    </source>
</evidence>
<dbReference type="OrthoDB" id="6712237at2"/>
<evidence type="ECO:0000313" key="10">
    <source>
        <dbReference type="Proteomes" id="UP000237823"/>
    </source>
</evidence>
<dbReference type="KEGG" id="abau:IX87_00215"/>
<dbReference type="RefSeq" id="WP_000703023.1">
    <property type="nucleotide sequence ID" value="NZ_AP024415.1"/>
</dbReference>
<gene>
    <name evidence="5" type="ORF">A7M90_18430</name>
    <name evidence="7" type="ORF">B9W25_19350</name>
    <name evidence="6" type="ORF">C5U34_16815</name>
    <name evidence="3" type="ORF">FPK63_10500</name>
    <name evidence="2" type="ORF">FPK87_20305</name>
    <name evidence="8" type="ORF">FQZ18_13995</name>
    <name evidence="4" type="ORF">GNY86_21920</name>
    <name evidence="1" type="ORF">IAG11_13375</name>
</gene>
<name>A0A059ZK74_ACIBA</name>
<dbReference type="AlphaFoldDB" id="A0A059ZK74"/>
<dbReference type="Proteomes" id="UP000439424">
    <property type="component" value="Unassembled WGS sequence"/>
</dbReference>
<dbReference type="EMBL" id="JACSVK010000034">
    <property type="protein sequence ID" value="MBD0220888.1"/>
    <property type="molecule type" value="Genomic_DNA"/>
</dbReference>
<dbReference type="EMBL" id="PUDN01000114">
    <property type="protein sequence ID" value="PQH48463.1"/>
    <property type="molecule type" value="Genomic_DNA"/>
</dbReference>
<evidence type="ECO:0000313" key="8">
    <source>
        <dbReference type="EMBL" id="QNV20858.1"/>
    </source>
</evidence>
<dbReference type="EMBL" id="NEPB01000100">
    <property type="protein sequence ID" value="PRN27303.1"/>
    <property type="molecule type" value="Genomic_DNA"/>
</dbReference>
<reference evidence="5 9" key="1">
    <citation type="submission" date="2016-05" db="EMBL/GenBank/DDBJ databases">
        <title>The evolution of Acinetobacter baumannii in vivo.</title>
        <authorList>
            <person name="Hua X."/>
            <person name="Yu Y."/>
        </authorList>
    </citation>
    <scope>NUCLEOTIDE SEQUENCE [LARGE SCALE GENOMIC DNA]</scope>
    <source>
        <strain evidence="5 9">XH647</strain>
    </source>
</reference>
<evidence type="ECO:0000313" key="3">
    <source>
        <dbReference type="EMBL" id="MDR8431504.1"/>
    </source>
</evidence>
<dbReference type="KEGG" id="abw:BL01_09575"/>
<evidence type="ECO:0000313" key="6">
    <source>
        <dbReference type="EMBL" id="PQH48463.1"/>
    </source>
</evidence>
<dbReference type="SMR" id="A0A059ZK74"/>
<evidence type="ECO:0000313" key="2">
    <source>
        <dbReference type="EMBL" id="MDR8262774.1"/>
    </source>
</evidence>
<evidence type="ECO:0000313" key="7">
    <source>
        <dbReference type="EMBL" id="PRN27303.1"/>
    </source>
</evidence>
<dbReference type="STRING" id="1096995.BJAB07104_01154"/>
<evidence type="ECO:0000313" key="12">
    <source>
        <dbReference type="Proteomes" id="UP000439424"/>
    </source>
</evidence>
<reference evidence="2" key="4">
    <citation type="submission" date="2019-07" db="EMBL/GenBank/DDBJ databases">
        <title>Biological characteristics of mucoid Acinetobacter baumannii from a general hospital in China.</title>
        <authorList>
            <person name="Hua X."/>
            <person name="Yu Y."/>
        </authorList>
    </citation>
    <scope>NUCLEOTIDE SEQUENCE [LARGE SCALE GENOMIC DNA]</scope>
    <source>
        <strain evidence="2">N41</strain>
        <strain evidence="3">N8</strain>
    </source>
</reference>
<dbReference type="SUPFAM" id="SSF47413">
    <property type="entry name" value="lambda repressor-like DNA-binding domains"/>
    <property type="match status" value="1"/>
</dbReference>
<dbReference type="GO" id="GO:0003677">
    <property type="term" value="F:DNA binding"/>
    <property type="evidence" value="ECO:0007669"/>
    <property type="project" value="InterPro"/>
</dbReference>
<dbReference type="eggNOG" id="ENOG5031RT2">
    <property type="taxonomic scope" value="Bacteria"/>
</dbReference>
<organism evidence="5 9">
    <name type="scientific">Acinetobacter baumannii</name>
    <dbReference type="NCBI Taxonomy" id="470"/>
    <lineage>
        <taxon>Bacteria</taxon>
        <taxon>Pseudomonadati</taxon>
        <taxon>Pseudomonadota</taxon>
        <taxon>Gammaproteobacteria</taxon>
        <taxon>Moraxellales</taxon>
        <taxon>Moraxellaceae</taxon>
        <taxon>Acinetobacter</taxon>
        <taxon>Acinetobacter calcoaceticus/baumannii complex</taxon>
    </lineage>
</organism>
<evidence type="ECO:0000313" key="13">
    <source>
        <dbReference type="Proteomes" id="UP000516419"/>
    </source>
</evidence>
<dbReference type="GeneID" id="92893016"/>